<dbReference type="AlphaFoldDB" id="A0A427XI78"/>
<feature type="region of interest" description="Disordered" evidence="1">
    <location>
        <begin position="151"/>
        <end position="187"/>
    </location>
</feature>
<dbReference type="EMBL" id="RSCE01000012">
    <property type="protein sequence ID" value="RSH78580.1"/>
    <property type="molecule type" value="Genomic_DNA"/>
</dbReference>
<organism evidence="2 3">
    <name type="scientific">Apiotrichum porosum</name>
    <dbReference type="NCBI Taxonomy" id="105984"/>
    <lineage>
        <taxon>Eukaryota</taxon>
        <taxon>Fungi</taxon>
        <taxon>Dikarya</taxon>
        <taxon>Basidiomycota</taxon>
        <taxon>Agaricomycotina</taxon>
        <taxon>Tremellomycetes</taxon>
        <taxon>Trichosporonales</taxon>
        <taxon>Trichosporonaceae</taxon>
        <taxon>Apiotrichum</taxon>
    </lineage>
</organism>
<keyword evidence="3" id="KW-1185">Reference proteome</keyword>
<dbReference type="RefSeq" id="XP_028473727.1">
    <property type="nucleotide sequence ID" value="XM_028618049.1"/>
</dbReference>
<comment type="caution">
    <text evidence="2">The sequence shown here is derived from an EMBL/GenBank/DDBJ whole genome shotgun (WGS) entry which is preliminary data.</text>
</comment>
<accession>A0A427XI78</accession>
<feature type="compositionally biased region" description="Basic and acidic residues" evidence="1">
    <location>
        <begin position="164"/>
        <end position="180"/>
    </location>
</feature>
<proteinExistence type="predicted"/>
<dbReference type="GeneID" id="39586851"/>
<evidence type="ECO:0000256" key="1">
    <source>
        <dbReference type="SAM" id="MobiDB-lite"/>
    </source>
</evidence>
<evidence type="ECO:0000313" key="2">
    <source>
        <dbReference type="EMBL" id="RSH78580.1"/>
    </source>
</evidence>
<reference evidence="2 3" key="1">
    <citation type="submission" date="2018-11" db="EMBL/GenBank/DDBJ databases">
        <title>Genome sequence of Apiotrichum porosum DSM 27194.</title>
        <authorList>
            <person name="Aliyu H."/>
            <person name="Gorte O."/>
            <person name="Ochsenreither K."/>
        </authorList>
    </citation>
    <scope>NUCLEOTIDE SEQUENCE [LARGE SCALE GENOMIC DNA]</scope>
    <source>
        <strain evidence="2 3">DSM 27194</strain>
    </source>
</reference>
<evidence type="ECO:0000313" key="3">
    <source>
        <dbReference type="Proteomes" id="UP000279236"/>
    </source>
</evidence>
<sequence>MPHRRASPTIGDLGLTLRNAVQYYTKLHEGVLTKLKRHMGVWLTIAVELQASTTWTRSAVVAEEQGKTFWLNPALLDGEESRLLLAIPKLDKFATPDIMKKIDEAKATYDAMEKKMASGAPPVDEDEEDDNNLDELFVRLLNNEEDHAEAMDLDESDGEVTANPDDHASTSFSRHEQKTDTEDDSPLGNMMYGHDWLIQEGLLVQQGEDVTTFEYMLRCKETWEELKMTVAACQIEITRLKKPVTVVDGDDETLDDDDDDDGDIVFVGALALTNQVAALSVESEEKSGTSCKC</sequence>
<protein>
    <submittedName>
        <fullName evidence="2">Uncharacterized protein</fullName>
    </submittedName>
</protein>
<gene>
    <name evidence="2" type="ORF">EHS24_002308</name>
</gene>
<dbReference type="Proteomes" id="UP000279236">
    <property type="component" value="Unassembled WGS sequence"/>
</dbReference>
<name>A0A427XI78_9TREE</name>